<name>A0A375YD31_MYCPF</name>
<dbReference type="SUPFAM" id="SSF55961">
    <property type="entry name" value="Bet v1-like"/>
    <property type="match status" value="1"/>
</dbReference>
<dbReference type="InterPro" id="IPR019587">
    <property type="entry name" value="Polyketide_cyclase/dehydratase"/>
</dbReference>
<dbReference type="EMBL" id="UEGS01000001">
    <property type="protein sequence ID" value="SRX79015.1"/>
    <property type="molecule type" value="Genomic_DNA"/>
</dbReference>
<dbReference type="CDD" id="cd07812">
    <property type="entry name" value="SRPBCC"/>
    <property type="match status" value="1"/>
</dbReference>
<proteinExistence type="predicted"/>
<dbReference type="InterPro" id="IPR023393">
    <property type="entry name" value="START-like_dom_sf"/>
</dbReference>
<dbReference type="Pfam" id="PF10604">
    <property type="entry name" value="Polyketide_cyc2"/>
    <property type="match status" value="1"/>
</dbReference>
<dbReference type="STRING" id="39692.BST38_06710"/>
<keyword evidence="2" id="KW-1185">Reference proteome</keyword>
<evidence type="ECO:0000313" key="2">
    <source>
        <dbReference type="Proteomes" id="UP000252008"/>
    </source>
</evidence>
<reference evidence="1 2" key="1">
    <citation type="submission" date="2018-05" db="EMBL/GenBank/DDBJ databases">
        <authorList>
            <consortium name="IHU Genomes"/>
        </authorList>
    </citation>
    <scope>NUCLEOTIDE SEQUENCE [LARGE SCALE GENOMIC DNA]</scope>
    <source>
        <strain evidence="1 2">P7335</strain>
    </source>
</reference>
<protein>
    <submittedName>
        <fullName evidence="1">AMP-dependent synthetase and ligase [Amycolicicoccus subflavus DQS3-9A1]</fullName>
    </submittedName>
</protein>
<organism evidence="1 2">
    <name type="scientific">Mycolicibacterium parafortuitum</name>
    <name type="common">Mycobacterium parafortuitum</name>
    <dbReference type="NCBI Taxonomy" id="39692"/>
    <lineage>
        <taxon>Bacteria</taxon>
        <taxon>Bacillati</taxon>
        <taxon>Actinomycetota</taxon>
        <taxon>Actinomycetes</taxon>
        <taxon>Mycobacteriales</taxon>
        <taxon>Mycobacteriaceae</taxon>
        <taxon>Mycolicibacterium</taxon>
    </lineage>
</organism>
<gene>
    <name evidence="1" type="ORF">MPP7335_00748</name>
</gene>
<accession>A0A375YD31</accession>
<dbReference type="Gene3D" id="3.30.530.20">
    <property type="match status" value="1"/>
</dbReference>
<keyword evidence="1" id="KW-0436">Ligase</keyword>
<dbReference type="GO" id="GO:0016874">
    <property type="term" value="F:ligase activity"/>
    <property type="evidence" value="ECO:0007669"/>
    <property type="project" value="UniProtKB-KW"/>
</dbReference>
<dbReference type="RefSeq" id="WP_083142497.1">
    <property type="nucleotide sequence ID" value="NZ_MVID01000004.1"/>
</dbReference>
<dbReference type="Proteomes" id="UP000252008">
    <property type="component" value="Unassembled WGS sequence"/>
</dbReference>
<dbReference type="AlphaFoldDB" id="A0A375YD31"/>
<sequence length="144" mass="15952">MRLSRSVVIDAEPHVVWKHISDPGCYPEFMASLERWETVTEGPVGVGSRYTVHWKVGSVPIGGVIEVVEFDENRDLAWIGITGVTLRGRFRMREAGEGRTKVTFRLSYEAPGGLLGLIADRVASGQVSRLMGQTVKRLKVLVES</sequence>
<evidence type="ECO:0000313" key="1">
    <source>
        <dbReference type="EMBL" id="SRX79015.1"/>
    </source>
</evidence>